<dbReference type="InterPro" id="IPR007874">
    <property type="entry name" value="MinC_N"/>
</dbReference>
<comment type="caution">
    <text evidence="10">The sequence shown here is derived from an EMBL/GenBank/DDBJ whole genome shotgun (WGS) entry which is preliminary data.</text>
</comment>
<evidence type="ECO:0000259" key="9">
    <source>
        <dbReference type="Pfam" id="PF05209"/>
    </source>
</evidence>
<evidence type="ECO:0000259" key="8">
    <source>
        <dbReference type="Pfam" id="PF03775"/>
    </source>
</evidence>
<dbReference type="Proteomes" id="UP000016540">
    <property type="component" value="Unassembled WGS sequence"/>
</dbReference>
<evidence type="ECO:0000256" key="3">
    <source>
        <dbReference type="ARBA" id="ARBA00023210"/>
    </source>
</evidence>
<keyword evidence="11" id="KW-1185">Reference proteome</keyword>
<dbReference type="eggNOG" id="COG0850">
    <property type="taxonomic scope" value="Bacteria"/>
</dbReference>
<dbReference type="GO" id="GO:0051302">
    <property type="term" value="P:regulation of cell division"/>
    <property type="evidence" value="ECO:0007669"/>
    <property type="project" value="InterPro"/>
</dbReference>
<dbReference type="EMBL" id="ASAD01000015">
    <property type="protein sequence ID" value="EON91503.1"/>
    <property type="molecule type" value="Genomic_DNA"/>
</dbReference>
<keyword evidence="2 6" id="KW-0132">Cell division</keyword>
<dbReference type="PATRIC" id="fig|1318628.3.peg.2736"/>
<dbReference type="Gene3D" id="3.30.70.260">
    <property type="match status" value="1"/>
</dbReference>
<evidence type="ECO:0000256" key="1">
    <source>
        <dbReference type="ARBA" id="ARBA00006291"/>
    </source>
</evidence>
<dbReference type="OrthoDB" id="9794530at2"/>
<dbReference type="InterPro" id="IPR036145">
    <property type="entry name" value="MinC_C_sf"/>
</dbReference>
<proteinExistence type="inferred from homology"/>
<dbReference type="AlphaFoldDB" id="R8AYS6"/>
<dbReference type="GO" id="GO:0000917">
    <property type="term" value="P:division septum assembly"/>
    <property type="evidence" value="ECO:0007669"/>
    <property type="project" value="UniProtKB-KW"/>
</dbReference>
<protein>
    <recommendedName>
        <fullName evidence="6">Probable septum site-determining protein MinC</fullName>
    </recommendedName>
</protein>
<dbReference type="GO" id="GO:0000902">
    <property type="term" value="P:cell morphogenesis"/>
    <property type="evidence" value="ECO:0007669"/>
    <property type="project" value="InterPro"/>
</dbReference>
<gene>
    <name evidence="6 10" type="primary">minC</name>
    <name evidence="10" type="ORF">MARLIPOL_13694</name>
</gene>
<sequence>MSDTATSGVQHCFQLKSASVSMTALELYYFDNDEFEDTLRDKISQAPGFFKDIPLIISLEKYEGLSSELDFFKIIGTCRRNNIHVVGVRGGNDDQRRLARGAALALMPGGNQRDREVNPSDQNAAAANEPAQVSEPEASPAAELPSGPAPARIVNQPVRSGQQVYAPEGDLIILAPVQAGAEVLAAGNIHVYGPLRGRALAGIHGMQSARVFCQSLEAELVSIAGHYKISEDLQEKSWKAAVQIQLRDDLLVVTPLEKA</sequence>
<comment type="function">
    <text evidence="5 6">Cell division inhibitor that blocks the formation of polar Z ring septums. Rapidly oscillates between the poles of the cell to destabilize FtsZ filaments that have formed before they mature into polar Z rings. Prevents FtsZ polymerization.</text>
</comment>
<evidence type="ECO:0000313" key="11">
    <source>
        <dbReference type="Proteomes" id="UP000016540"/>
    </source>
</evidence>
<dbReference type="PANTHER" id="PTHR34108:SF1">
    <property type="entry name" value="SEPTUM SITE-DETERMINING PROTEIN MINC"/>
    <property type="match status" value="1"/>
</dbReference>
<dbReference type="PANTHER" id="PTHR34108">
    <property type="entry name" value="SEPTUM SITE-DETERMINING PROTEIN MINC"/>
    <property type="match status" value="1"/>
</dbReference>
<feature type="domain" description="Septum formation inhibitor MinC C-terminal" evidence="8">
    <location>
        <begin position="153"/>
        <end position="253"/>
    </location>
</feature>
<dbReference type="InterPro" id="IPR013033">
    <property type="entry name" value="MinC"/>
</dbReference>
<dbReference type="HOGENOM" id="CLU_067812_0_1_6"/>
<dbReference type="GO" id="GO:1901891">
    <property type="term" value="P:regulation of cell septum assembly"/>
    <property type="evidence" value="ECO:0007669"/>
    <property type="project" value="InterPro"/>
</dbReference>
<comment type="similarity">
    <text evidence="1 6">Belongs to the MinC family.</text>
</comment>
<feature type="domain" description="Septum formation inhibitor MinC N-terminal" evidence="9">
    <location>
        <begin position="13"/>
        <end position="84"/>
    </location>
</feature>
<evidence type="ECO:0000256" key="6">
    <source>
        <dbReference type="HAMAP-Rule" id="MF_00267"/>
    </source>
</evidence>
<evidence type="ECO:0000256" key="4">
    <source>
        <dbReference type="ARBA" id="ARBA00023306"/>
    </source>
</evidence>
<dbReference type="RefSeq" id="WP_012138853.1">
    <property type="nucleotide sequence ID" value="NZ_KE007326.1"/>
</dbReference>
<dbReference type="STRING" id="1318628.MARLIPOL_13694"/>
<dbReference type="InterPro" id="IPR016098">
    <property type="entry name" value="CAP/MinC_C"/>
</dbReference>
<name>R8AYS6_9GAMM</name>
<comment type="subunit">
    <text evidence="6">Interacts with MinD and FtsZ.</text>
</comment>
<evidence type="ECO:0000256" key="5">
    <source>
        <dbReference type="ARBA" id="ARBA00025606"/>
    </source>
</evidence>
<keyword evidence="3 6" id="KW-0717">Septation</keyword>
<dbReference type="NCBIfam" id="TIGR01222">
    <property type="entry name" value="minC"/>
    <property type="match status" value="1"/>
</dbReference>
<dbReference type="Gene3D" id="2.160.20.70">
    <property type="match status" value="1"/>
</dbReference>
<dbReference type="Pfam" id="PF03775">
    <property type="entry name" value="MinC_C"/>
    <property type="match status" value="1"/>
</dbReference>
<dbReference type="SUPFAM" id="SSF63848">
    <property type="entry name" value="Cell-division inhibitor MinC, C-terminal domain"/>
    <property type="match status" value="1"/>
</dbReference>
<dbReference type="InterPro" id="IPR005526">
    <property type="entry name" value="Septum_form_inhib_MinC_C"/>
</dbReference>
<dbReference type="Pfam" id="PF05209">
    <property type="entry name" value="MinC_N"/>
    <property type="match status" value="1"/>
</dbReference>
<evidence type="ECO:0000256" key="2">
    <source>
        <dbReference type="ARBA" id="ARBA00022618"/>
    </source>
</evidence>
<keyword evidence="4 6" id="KW-0131">Cell cycle</keyword>
<accession>R8AYS6</accession>
<evidence type="ECO:0000256" key="7">
    <source>
        <dbReference type="SAM" id="MobiDB-lite"/>
    </source>
</evidence>
<organism evidence="10 11">
    <name type="scientific">Marinobacter lipolyticus SM19</name>
    <dbReference type="NCBI Taxonomy" id="1318628"/>
    <lineage>
        <taxon>Bacteria</taxon>
        <taxon>Pseudomonadati</taxon>
        <taxon>Pseudomonadota</taxon>
        <taxon>Gammaproteobacteria</taxon>
        <taxon>Pseudomonadales</taxon>
        <taxon>Marinobacteraceae</taxon>
        <taxon>Marinobacter</taxon>
    </lineage>
</organism>
<feature type="region of interest" description="Disordered" evidence="7">
    <location>
        <begin position="108"/>
        <end position="150"/>
    </location>
</feature>
<reference evidence="10 11" key="1">
    <citation type="journal article" date="2013" name="Genome Announc.">
        <title>Draft Genome Sequence of the Moderately Halophilic Bacterium Marinobacter lipolyticus Strain SM19.</title>
        <authorList>
            <person name="Papke R.T."/>
            <person name="de la Haba R.R."/>
            <person name="Infante-Dominguez C."/>
            <person name="Perez D."/>
            <person name="Sanchez-Porro C."/>
            <person name="Lapierre P."/>
            <person name="Ventosa A."/>
        </authorList>
    </citation>
    <scope>NUCLEOTIDE SEQUENCE [LARGE SCALE GENOMIC DNA]</scope>
    <source>
        <strain evidence="10 11">SM19</strain>
    </source>
</reference>
<evidence type="ECO:0000313" key="10">
    <source>
        <dbReference type="EMBL" id="EON91503.1"/>
    </source>
</evidence>
<dbReference type="HAMAP" id="MF_00267">
    <property type="entry name" value="MinC"/>
    <property type="match status" value="1"/>
</dbReference>